<keyword evidence="1" id="KW-0479">Metal-binding</keyword>
<dbReference type="SUPFAM" id="SSF57783">
    <property type="entry name" value="Zinc beta-ribbon"/>
    <property type="match status" value="1"/>
</dbReference>
<keyword evidence="2" id="KW-0863">Zinc-finger</keyword>
<dbReference type="PANTHER" id="PTHR30313:SF2">
    <property type="entry name" value="DNA PRIMASE"/>
    <property type="match status" value="1"/>
</dbReference>
<name>A0A5J4R3Y4_9ZZZZ</name>
<dbReference type="SMART" id="SM00400">
    <property type="entry name" value="ZnF_CHCC"/>
    <property type="match status" value="1"/>
</dbReference>
<dbReference type="GO" id="GO:0008270">
    <property type="term" value="F:zinc ion binding"/>
    <property type="evidence" value="ECO:0007669"/>
    <property type="project" value="UniProtKB-KW"/>
</dbReference>
<protein>
    <submittedName>
        <fullName evidence="5">DNA primase</fullName>
        <ecNumber evidence="5">2.7.7.-</ecNumber>
    </submittedName>
</protein>
<dbReference type="InterPro" id="IPR050219">
    <property type="entry name" value="DnaG_primase"/>
</dbReference>
<accession>A0A5J4R3Y4</accession>
<evidence type="ECO:0000256" key="3">
    <source>
        <dbReference type="ARBA" id="ARBA00022833"/>
    </source>
</evidence>
<organism evidence="5">
    <name type="scientific">termite gut metagenome</name>
    <dbReference type="NCBI Taxonomy" id="433724"/>
    <lineage>
        <taxon>unclassified sequences</taxon>
        <taxon>metagenomes</taxon>
        <taxon>organismal metagenomes</taxon>
    </lineage>
</organism>
<reference evidence="5" key="1">
    <citation type="submission" date="2019-03" db="EMBL/GenBank/DDBJ databases">
        <title>Single cell metagenomics reveals metabolic interactions within the superorganism composed of flagellate Streblomastix strix and complex community of Bacteroidetes bacteria on its surface.</title>
        <authorList>
            <person name="Treitli S.C."/>
            <person name="Kolisko M."/>
            <person name="Husnik F."/>
            <person name="Keeling P."/>
            <person name="Hampl V."/>
        </authorList>
    </citation>
    <scope>NUCLEOTIDE SEQUENCE</scope>
    <source>
        <strain evidence="5">STM</strain>
    </source>
</reference>
<gene>
    <name evidence="5" type="ORF">EZS27_022848</name>
</gene>
<dbReference type="Gene3D" id="3.90.580.10">
    <property type="entry name" value="Zinc finger, CHC2-type domain"/>
    <property type="match status" value="1"/>
</dbReference>
<keyword evidence="5" id="KW-0808">Transferase</keyword>
<dbReference type="InterPro" id="IPR036977">
    <property type="entry name" value="DNA_primase_Znf_CHC2"/>
</dbReference>
<keyword evidence="3" id="KW-0862">Zinc</keyword>
<dbReference type="GO" id="GO:0006269">
    <property type="term" value="P:DNA replication, synthesis of primer"/>
    <property type="evidence" value="ECO:0007669"/>
    <property type="project" value="TreeGrafter"/>
</dbReference>
<dbReference type="GO" id="GO:0003899">
    <property type="term" value="F:DNA-directed RNA polymerase activity"/>
    <property type="evidence" value="ECO:0007669"/>
    <property type="project" value="InterPro"/>
</dbReference>
<evidence type="ECO:0000256" key="1">
    <source>
        <dbReference type="ARBA" id="ARBA00022723"/>
    </source>
</evidence>
<evidence type="ECO:0000256" key="2">
    <source>
        <dbReference type="ARBA" id="ARBA00022771"/>
    </source>
</evidence>
<dbReference type="SUPFAM" id="SSF56731">
    <property type="entry name" value="DNA primase core"/>
    <property type="match status" value="1"/>
</dbReference>
<dbReference type="GO" id="GO:0005737">
    <property type="term" value="C:cytoplasm"/>
    <property type="evidence" value="ECO:0007669"/>
    <property type="project" value="TreeGrafter"/>
</dbReference>
<dbReference type="EMBL" id="SNRY01001854">
    <property type="protein sequence ID" value="KAA6328235.1"/>
    <property type="molecule type" value="Genomic_DNA"/>
</dbReference>
<comment type="caution">
    <text evidence="5">The sequence shown here is derived from an EMBL/GenBank/DDBJ whole genome shotgun (WGS) entry which is preliminary data.</text>
</comment>
<evidence type="ECO:0000259" key="4">
    <source>
        <dbReference type="SMART" id="SM00400"/>
    </source>
</evidence>
<dbReference type="AlphaFoldDB" id="A0A5J4R3Y4"/>
<feature type="domain" description="Zinc finger CHC2-type" evidence="4">
    <location>
        <begin position="33"/>
        <end position="84"/>
    </location>
</feature>
<dbReference type="GO" id="GO:0003677">
    <property type="term" value="F:DNA binding"/>
    <property type="evidence" value="ECO:0007669"/>
    <property type="project" value="InterPro"/>
</dbReference>
<sequence length="308" mass="35461">MALQDIKQISIREYLGGLGITPQRENKQQGMYCSPLRKENHPSFKVDYYLNLWHDFGTNEGGSIIDLVMKMENISFHEAASKLEKRYASASASIEMDTFSFHRDNIKDSIPNSDNESSLFVLKVLPITHPALIDFVRERKIDLELANRYCKEIHYRINGRNYFSIGFRNDKDGYELSSPLGFKGCIPPKDITTIRNNHDTCVVFEGFWDFLSYLTLQDIRQTNHDTVILNSVANVSKATSFIKSHKEIYTYLDNDEAGQKATQLIKTSCDFVNDWSAQYAGYKDLNDYLCQKSKVKPEVKKKSLGFKR</sequence>
<dbReference type="PANTHER" id="PTHR30313">
    <property type="entry name" value="DNA PRIMASE"/>
    <property type="match status" value="1"/>
</dbReference>
<evidence type="ECO:0000313" key="5">
    <source>
        <dbReference type="EMBL" id="KAA6328235.1"/>
    </source>
</evidence>
<dbReference type="Pfam" id="PF13155">
    <property type="entry name" value="Toprim_2"/>
    <property type="match status" value="1"/>
</dbReference>
<dbReference type="EC" id="2.7.7.-" evidence="5"/>
<dbReference type="Pfam" id="PF01807">
    <property type="entry name" value="Zn_ribbon_DnaG"/>
    <property type="match status" value="1"/>
</dbReference>
<dbReference type="Gene3D" id="3.40.1360.10">
    <property type="match status" value="1"/>
</dbReference>
<keyword evidence="5" id="KW-0548">Nucleotidyltransferase</keyword>
<proteinExistence type="predicted"/>
<dbReference type="InterPro" id="IPR002694">
    <property type="entry name" value="Znf_CHC2"/>
</dbReference>